<comment type="function">
    <text evidence="1 8">Specifically methylates the guanine in position 966 of 16S rRNA in the assembled 30S particle.</text>
</comment>
<proteinExistence type="inferred from homology"/>
<keyword evidence="6 8" id="KW-0808">Transferase</keyword>
<evidence type="ECO:0000256" key="8">
    <source>
        <dbReference type="PIRNR" id="PIRNR004553"/>
    </source>
</evidence>
<keyword evidence="8" id="KW-0949">S-adenosyl-L-methionine</keyword>
<protein>
    <recommendedName>
        <fullName evidence="4 8">Ribosomal RNA small subunit methyltransferase D</fullName>
        <ecNumber evidence="3 8">2.1.1.171</ecNumber>
    </recommendedName>
</protein>
<dbReference type="InterPro" id="IPR029063">
    <property type="entry name" value="SAM-dependent_MTases_sf"/>
</dbReference>
<dbReference type="CDD" id="cd02440">
    <property type="entry name" value="AdoMet_MTases"/>
    <property type="match status" value="1"/>
</dbReference>
<evidence type="ECO:0000256" key="7">
    <source>
        <dbReference type="ARBA" id="ARBA00048326"/>
    </source>
</evidence>
<dbReference type="SUPFAM" id="SSF53335">
    <property type="entry name" value="S-adenosyl-L-methionine-dependent methyltransferases"/>
    <property type="match status" value="1"/>
</dbReference>
<dbReference type="PROSITE" id="PS00092">
    <property type="entry name" value="N6_MTASE"/>
    <property type="match status" value="1"/>
</dbReference>
<keyword evidence="5 8" id="KW-0489">Methyltransferase</keyword>
<dbReference type="NCBIfam" id="TIGR00095">
    <property type="entry name" value="16S rRNA (guanine(966)-N(2))-methyltransferase RsmD"/>
    <property type="match status" value="1"/>
</dbReference>
<dbReference type="InterPro" id="IPR004398">
    <property type="entry name" value="RNA_MeTrfase_RsmD"/>
</dbReference>
<evidence type="ECO:0000313" key="10">
    <source>
        <dbReference type="Proteomes" id="UP001296776"/>
    </source>
</evidence>
<dbReference type="Gene3D" id="3.40.50.150">
    <property type="entry name" value="Vaccinia Virus protein VP39"/>
    <property type="match status" value="1"/>
</dbReference>
<dbReference type="EMBL" id="NRSJ01000065">
    <property type="protein sequence ID" value="MBK1707121.1"/>
    <property type="molecule type" value="Genomic_DNA"/>
</dbReference>
<keyword evidence="8" id="KW-0698">rRNA processing</keyword>
<organism evidence="9 10">
    <name type="scientific">Halochromatium glycolicum</name>
    <dbReference type="NCBI Taxonomy" id="85075"/>
    <lineage>
        <taxon>Bacteria</taxon>
        <taxon>Pseudomonadati</taxon>
        <taxon>Pseudomonadota</taxon>
        <taxon>Gammaproteobacteria</taxon>
        <taxon>Chromatiales</taxon>
        <taxon>Chromatiaceae</taxon>
        <taxon>Halochromatium</taxon>
    </lineage>
</organism>
<dbReference type="Proteomes" id="UP001296776">
    <property type="component" value="Unassembled WGS sequence"/>
</dbReference>
<evidence type="ECO:0000256" key="5">
    <source>
        <dbReference type="ARBA" id="ARBA00022603"/>
    </source>
</evidence>
<dbReference type="PIRSF" id="PIRSF004553">
    <property type="entry name" value="CHP00095"/>
    <property type="match status" value="1"/>
</dbReference>
<reference evidence="9" key="2">
    <citation type="journal article" date="2020" name="Microorganisms">
        <title>Osmotic Adaptation and Compatible Solute Biosynthesis of Phototrophic Bacteria as Revealed from Genome Analyses.</title>
        <authorList>
            <person name="Imhoff J.F."/>
            <person name="Rahn T."/>
            <person name="Kunzel S."/>
            <person name="Keller A."/>
            <person name="Neulinger S.C."/>
        </authorList>
    </citation>
    <scope>NUCLEOTIDE SEQUENCE</scope>
    <source>
        <strain evidence="9">DSM 11080</strain>
    </source>
</reference>
<evidence type="ECO:0000256" key="3">
    <source>
        <dbReference type="ARBA" id="ARBA00012141"/>
    </source>
</evidence>
<evidence type="ECO:0000256" key="1">
    <source>
        <dbReference type="ARBA" id="ARBA00002649"/>
    </source>
</evidence>
<name>A0AAJ0XBU3_9GAMM</name>
<dbReference type="PANTHER" id="PTHR43542">
    <property type="entry name" value="METHYLTRANSFERASE"/>
    <property type="match status" value="1"/>
</dbReference>
<dbReference type="GO" id="GO:0052913">
    <property type="term" value="F:16S rRNA (guanine(966)-N(2))-methyltransferase activity"/>
    <property type="evidence" value="ECO:0007669"/>
    <property type="project" value="UniProtKB-EC"/>
</dbReference>
<dbReference type="InterPro" id="IPR002052">
    <property type="entry name" value="DNA_methylase_N6_adenine_CS"/>
</dbReference>
<evidence type="ECO:0000256" key="6">
    <source>
        <dbReference type="ARBA" id="ARBA00022679"/>
    </source>
</evidence>
<comment type="catalytic activity">
    <reaction evidence="7 8">
        <text>guanosine(966) in 16S rRNA + S-adenosyl-L-methionine = N(2)-methylguanosine(966) in 16S rRNA + S-adenosyl-L-homocysteine + H(+)</text>
        <dbReference type="Rhea" id="RHEA:23548"/>
        <dbReference type="Rhea" id="RHEA-COMP:10211"/>
        <dbReference type="Rhea" id="RHEA-COMP:10212"/>
        <dbReference type="ChEBI" id="CHEBI:15378"/>
        <dbReference type="ChEBI" id="CHEBI:57856"/>
        <dbReference type="ChEBI" id="CHEBI:59789"/>
        <dbReference type="ChEBI" id="CHEBI:74269"/>
        <dbReference type="ChEBI" id="CHEBI:74481"/>
        <dbReference type="EC" id="2.1.1.171"/>
    </reaction>
</comment>
<reference evidence="9" key="1">
    <citation type="submission" date="2017-08" db="EMBL/GenBank/DDBJ databases">
        <authorList>
            <person name="Imhoff J.F."/>
            <person name="Rahn T."/>
            <person name="Kuenzel S."/>
            <person name="Neulinger S.C."/>
        </authorList>
    </citation>
    <scope>NUCLEOTIDE SEQUENCE</scope>
    <source>
        <strain evidence="9">DSM 11080</strain>
    </source>
</reference>
<evidence type="ECO:0000313" key="9">
    <source>
        <dbReference type="EMBL" id="MBK1707121.1"/>
    </source>
</evidence>
<evidence type="ECO:0000256" key="4">
    <source>
        <dbReference type="ARBA" id="ARBA00013682"/>
    </source>
</evidence>
<comment type="caution">
    <text evidence="9">The sequence shown here is derived from an EMBL/GenBank/DDBJ whole genome shotgun (WGS) entry which is preliminary data.</text>
</comment>
<sequence>MSKAEEGSLRIIGGCWRGRQLPVPAQPGLRPTTDRIRETLFNWLAPLIAGCRCLDCFAGSGALGLEAASRGAAEVVMIERSGAVARRLVSHLGRLGADQVSVHHRDALQWLAEAPVEPFDICFLDPPFRSGLLTPALEVLAARGWVAGDGLVYLEVDKAAGWPPLPDSWEWFRQKQAGQVDYGLARAATDRPQREFGMLRGF</sequence>
<dbReference type="EC" id="2.1.1.171" evidence="3 8"/>
<accession>A0AAJ0XBU3</accession>
<dbReference type="GO" id="GO:0003676">
    <property type="term" value="F:nucleic acid binding"/>
    <property type="evidence" value="ECO:0007669"/>
    <property type="project" value="InterPro"/>
</dbReference>
<gene>
    <name evidence="9" type="primary">rsmD</name>
    <name evidence="9" type="ORF">CKO40_21945</name>
</gene>
<dbReference type="PANTHER" id="PTHR43542:SF1">
    <property type="entry name" value="METHYLTRANSFERASE"/>
    <property type="match status" value="1"/>
</dbReference>
<dbReference type="AlphaFoldDB" id="A0AAJ0XBU3"/>
<comment type="similarity">
    <text evidence="2 8">Belongs to the methyltransferase superfamily. RsmD family.</text>
</comment>
<dbReference type="Pfam" id="PF03602">
    <property type="entry name" value="Cons_hypoth95"/>
    <property type="match status" value="1"/>
</dbReference>
<dbReference type="RefSeq" id="WP_200348599.1">
    <property type="nucleotide sequence ID" value="NZ_NRSJ01000065.1"/>
</dbReference>
<keyword evidence="10" id="KW-1185">Reference proteome</keyword>
<evidence type="ECO:0000256" key="2">
    <source>
        <dbReference type="ARBA" id="ARBA00005269"/>
    </source>
</evidence>